<feature type="domain" description="Fibronectin type-III" evidence="2">
    <location>
        <begin position="437"/>
        <end position="538"/>
    </location>
</feature>
<gene>
    <name evidence="3" type="ORF">HHL09_01410</name>
</gene>
<dbReference type="EMBL" id="CP051774">
    <property type="protein sequence ID" value="QJE94498.1"/>
    <property type="molecule type" value="Genomic_DNA"/>
</dbReference>
<protein>
    <recommendedName>
        <fullName evidence="2">Fibronectin type-III domain-containing protein</fullName>
    </recommendedName>
</protein>
<evidence type="ECO:0000313" key="4">
    <source>
        <dbReference type="Proteomes" id="UP000501812"/>
    </source>
</evidence>
<organism evidence="3 4">
    <name type="scientific">Luteolibacter luteus</name>
    <dbReference type="NCBI Taxonomy" id="2728835"/>
    <lineage>
        <taxon>Bacteria</taxon>
        <taxon>Pseudomonadati</taxon>
        <taxon>Verrucomicrobiota</taxon>
        <taxon>Verrucomicrobiia</taxon>
        <taxon>Verrucomicrobiales</taxon>
        <taxon>Verrucomicrobiaceae</taxon>
        <taxon>Luteolibacter</taxon>
    </lineage>
</organism>
<dbReference type="GO" id="GO:0016020">
    <property type="term" value="C:membrane"/>
    <property type="evidence" value="ECO:0007669"/>
    <property type="project" value="InterPro"/>
</dbReference>
<name>A0A858RD23_9BACT</name>
<dbReference type="InterPro" id="IPR013783">
    <property type="entry name" value="Ig-like_fold"/>
</dbReference>
<dbReference type="KEGG" id="luo:HHL09_01410"/>
<sequence length="1293" mass="131875">MNHYLPRFAAVPAIILAISSSAFSQTFTNGMVELGDGSSNVLNASDIGPDGKFYALWKDGNIVASVAQAMPTYKLIRWDGSSWTTVSTIPANIIPGMVVTSSFQMLSERVGFKVDSQGHFHVLLHAELSNGENIIYGKSTNNGSSWTFTNLETDNKAINYTLAEPQLELDQNDVPHVAFRIANVGESGVPSRVYSIRYYSFNGTSWSGQTVYSQTGGNGSANEITGLAFAMDHNGKAHLAFCWETNGSGTDGSLAYLTNAGGSWPASPTNLAAGASTNAACNRVAIAVDPSNNVHIWRRDINYNFYYHTNAGGASLSTSNSLGIQGIFDHQALTTNSVGDVIGVYSQQTSGTNPGIVSYAVKFAGSGAWQTGSAFTGNKATGLFPTVSSNGSRKAMFLFDHFTDPANTGGNPANNPVNSRQLQWAVGDILPPSVAPSITSPTSTGVTSAAATLGGNVTADGGATITARGVVYAKTATNSNPQLGGSGVVNVPGTGTTGVFTVNTSGLDGGTSYTYRAYATNASGTAYTSAATFTTAVANSAPLIAVSGNVTVAEGSLASKSGTFSDAQGNNTVTLAVTSGPGTVVKDEAAGTWQWSYTPADGPSGPTQVTITATDNGNPALSNSASFNLSVTNVAPVANANTITVLEDSGSNPVTLTATDAAGANDTISYSAGSLNPPSAGTLGGSGANLTFTPAPNFNGSASFTFTASDEDGGTSAPATVTLNVTSVNDAPTLAAISPVTVNRNRGSATVNLSGISAGPADEAGQALMVTAVSSDPSVVPNPSVSYSSGASGTLTFAPVANQTGTVTITVTVKDSGGTSNTGVDATTRSFDITVRPFSYDAWQEENFTTAELSDPSISGPDANPDGDARVNAWEYALGTDPMSFDPEAILVQALEAGSGSSRVANYVFTRDENAADAVLALEVSNSLSGSFSPLAVTPVVAPLVDTVSQVSFLDDTAVTASSSRYARLKLTLDGEGSPRLSEVHATRAVAVNGIAGTTPGTTYAGAPLAEPRLALGKVAAVGASTITVEPNQWPSDLLAGGPAYLSITSGTSAGVAPDIVSYAAGVLTLGEDLTGLVSAGDTLEIRRHHTIASVFDRVNAGSLDGAASLAAGDNIQFALPDGVNFESFFKSTVSGSEGWKDATSVASGSRIIYPEQAFIVKRKAAATTLFQQGVANSDGGSGNGGSGADPVVAVQTGTNLMISPADGTFTLDTLGLFTGDPATGVASSTSATNADRILIPQPNGTMKTYFYHATLGWVNSSFQPAGTLSFPPGTPFYIVRKAPRAAFGWQTP</sequence>
<proteinExistence type="predicted"/>
<accession>A0A858RD23</accession>
<dbReference type="CDD" id="cd11304">
    <property type="entry name" value="Cadherin_repeat"/>
    <property type="match status" value="1"/>
</dbReference>
<keyword evidence="1" id="KW-0732">Signal</keyword>
<dbReference type="InterPro" id="IPR015919">
    <property type="entry name" value="Cadherin-like_sf"/>
</dbReference>
<dbReference type="SUPFAM" id="SSF49313">
    <property type="entry name" value="Cadherin-like"/>
    <property type="match status" value="1"/>
</dbReference>
<evidence type="ECO:0000313" key="3">
    <source>
        <dbReference type="EMBL" id="QJE94498.1"/>
    </source>
</evidence>
<keyword evidence="4" id="KW-1185">Reference proteome</keyword>
<feature type="chain" id="PRO_5032987468" description="Fibronectin type-III domain-containing protein" evidence="1">
    <location>
        <begin position="25"/>
        <end position="1293"/>
    </location>
</feature>
<dbReference type="InterPro" id="IPR003961">
    <property type="entry name" value="FN3_dom"/>
</dbReference>
<dbReference type="PROSITE" id="PS50853">
    <property type="entry name" value="FN3"/>
    <property type="match status" value="1"/>
</dbReference>
<evidence type="ECO:0000256" key="1">
    <source>
        <dbReference type="SAM" id="SignalP"/>
    </source>
</evidence>
<dbReference type="SUPFAM" id="SSF50939">
    <property type="entry name" value="Sialidases"/>
    <property type="match status" value="1"/>
</dbReference>
<feature type="signal peptide" evidence="1">
    <location>
        <begin position="1"/>
        <end position="24"/>
    </location>
</feature>
<reference evidence="3 4" key="1">
    <citation type="submission" date="2020-04" db="EMBL/GenBank/DDBJ databases">
        <title>Luteolibacter sp. G-1-1-1 isolated from soil.</title>
        <authorList>
            <person name="Dahal R.H."/>
        </authorList>
    </citation>
    <scope>NUCLEOTIDE SEQUENCE [LARGE SCALE GENOMIC DNA]</scope>
    <source>
        <strain evidence="3 4">G-1-1-1</strain>
    </source>
</reference>
<evidence type="ECO:0000259" key="2">
    <source>
        <dbReference type="PROSITE" id="PS50853"/>
    </source>
</evidence>
<dbReference type="Gene3D" id="2.60.40.10">
    <property type="entry name" value="Immunoglobulins"/>
    <property type="match status" value="1"/>
</dbReference>
<dbReference type="GO" id="GO:0005509">
    <property type="term" value="F:calcium ion binding"/>
    <property type="evidence" value="ECO:0007669"/>
    <property type="project" value="InterPro"/>
</dbReference>
<dbReference type="Gene3D" id="2.60.40.3440">
    <property type="match status" value="1"/>
</dbReference>
<dbReference type="Proteomes" id="UP000501812">
    <property type="component" value="Chromosome"/>
</dbReference>
<dbReference type="InterPro" id="IPR036278">
    <property type="entry name" value="Sialidase_sf"/>
</dbReference>
<dbReference type="Pfam" id="PF17963">
    <property type="entry name" value="Big_9"/>
    <property type="match status" value="3"/>
</dbReference>
<dbReference type="RefSeq" id="WP_169452719.1">
    <property type="nucleotide sequence ID" value="NZ_CP051774.1"/>
</dbReference>